<keyword evidence="12" id="KW-1185">Reference proteome</keyword>
<evidence type="ECO:0000256" key="8">
    <source>
        <dbReference type="ARBA" id="ARBA00023136"/>
    </source>
</evidence>
<evidence type="ECO:0000256" key="4">
    <source>
        <dbReference type="ARBA" id="ARBA00022475"/>
    </source>
</evidence>
<evidence type="ECO:0000256" key="3">
    <source>
        <dbReference type="ARBA" id="ARBA00022449"/>
    </source>
</evidence>
<gene>
    <name evidence="11" type="ORF">DYP60_03670</name>
</gene>
<evidence type="ECO:0000313" key="11">
    <source>
        <dbReference type="EMBL" id="RFU95584.1"/>
    </source>
</evidence>
<name>A0A372MIK8_9SPIR</name>
<feature type="transmembrane region" description="Helical" evidence="10">
    <location>
        <begin position="320"/>
        <end position="341"/>
    </location>
</feature>
<keyword evidence="7" id="KW-0406">Ion transport</keyword>
<keyword evidence="2" id="KW-0813">Transport</keyword>
<dbReference type="Proteomes" id="UP000264002">
    <property type="component" value="Unassembled WGS sequence"/>
</dbReference>
<dbReference type="GO" id="GO:0042910">
    <property type="term" value="F:xenobiotic transmembrane transporter activity"/>
    <property type="evidence" value="ECO:0007669"/>
    <property type="project" value="InterPro"/>
</dbReference>
<feature type="transmembrane region" description="Helical" evidence="10">
    <location>
        <begin position="50"/>
        <end position="83"/>
    </location>
</feature>
<dbReference type="GO" id="GO:0015297">
    <property type="term" value="F:antiporter activity"/>
    <property type="evidence" value="ECO:0007669"/>
    <property type="project" value="UniProtKB-KW"/>
</dbReference>
<reference evidence="11 12" key="2">
    <citation type="submission" date="2018-09" db="EMBL/GenBank/DDBJ databases">
        <title>Genome of Sphaerochaeta halotolerans strain 4-11.</title>
        <authorList>
            <person name="Nazina T.N."/>
            <person name="Sokolova D.S."/>
        </authorList>
    </citation>
    <scope>NUCLEOTIDE SEQUENCE [LARGE SCALE GENOMIC DNA]</scope>
    <source>
        <strain evidence="11 12">4-11</strain>
    </source>
</reference>
<comment type="caution">
    <text evidence="11">The sequence shown here is derived from an EMBL/GenBank/DDBJ whole genome shotgun (WGS) entry which is preliminary data.</text>
</comment>
<feature type="transmembrane region" description="Helical" evidence="10">
    <location>
        <begin position="12"/>
        <end position="30"/>
    </location>
</feature>
<reference evidence="12" key="1">
    <citation type="submission" date="2018-08" db="EMBL/GenBank/DDBJ databases">
        <authorList>
            <person name="Grouzdev D.S."/>
            <person name="Krutkina M.S."/>
        </authorList>
    </citation>
    <scope>NUCLEOTIDE SEQUENCE [LARGE SCALE GENOMIC DNA]</scope>
    <source>
        <strain evidence="12">4-11</strain>
    </source>
</reference>
<dbReference type="InterPro" id="IPR002528">
    <property type="entry name" value="MATE_fam"/>
</dbReference>
<keyword evidence="6 10" id="KW-1133">Transmembrane helix</keyword>
<evidence type="ECO:0000256" key="2">
    <source>
        <dbReference type="ARBA" id="ARBA00022448"/>
    </source>
</evidence>
<dbReference type="AlphaFoldDB" id="A0A372MIK8"/>
<dbReference type="GO" id="GO:0006811">
    <property type="term" value="P:monoatomic ion transport"/>
    <property type="evidence" value="ECO:0007669"/>
    <property type="project" value="UniProtKB-KW"/>
</dbReference>
<dbReference type="InterPro" id="IPR050222">
    <property type="entry name" value="MATE_MdtK"/>
</dbReference>
<feature type="transmembrane region" description="Helical" evidence="10">
    <location>
        <begin position="361"/>
        <end position="379"/>
    </location>
</feature>
<feature type="transmembrane region" description="Helical" evidence="10">
    <location>
        <begin position="95"/>
        <end position="117"/>
    </location>
</feature>
<evidence type="ECO:0000256" key="6">
    <source>
        <dbReference type="ARBA" id="ARBA00022989"/>
    </source>
</evidence>
<evidence type="ECO:0000313" key="12">
    <source>
        <dbReference type="Proteomes" id="UP000264002"/>
    </source>
</evidence>
<comment type="subcellular location">
    <subcellularLocation>
        <location evidence="1">Cell membrane</location>
        <topology evidence="1">Multi-pass membrane protein</topology>
    </subcellularLocation>
</comment>
<dbReference type="CDD" id="cd13138">
    <property type="entry name" value="MATE_yoeA_like"/>
    <property type="match status" value="1"/>
</dbReference>
<dbReference type="NCBIfam" id="TIGR00797">
    <property type="entry name" value="matE"/>
    <property type="match status" value="1"/>
</dbReference>
<feature type="transmembrane region" description="Helical" evidence="10">
    <location>
        <begin position="168"/>
        <end position="191"/>
    </location>
</feature>
<keyword evidence="5 10" id="KW-0812">Transmembrane</keyword>
<keyword evidence="8 10" id="KW-0472">Membrane</keyword>
<dbReference type="OrthoDB" id="9806302at2"/>
<organism evidence="11 12">
    <name type="scientific">Sphaerochaeta halotolerans</name>
    <dbReference type="NCBI Taxonomy" id="2293840"/>
    <lineage>
        <taxon>Bacteria</taxon>
        <taxon>Pseudomonadati</taxon>
        <taxon>Spirochaetota</taxon>
        <taxon>Spirochaetia</taxon>
        <taxon>Spirochaetales</taxon>
        <taxon>Sphaerochaetaceae</taxon>
        <taxon>Sphaerochaeta</taxon>
    </lineage>
</organism>
<evidence type="ECO:0000256" key="5">
    <source>
        <dbReference type="ARBA" id="ARBA00022692"/>
    </source>
</evidence>
<protein>
    <recommendedName>
        <fullName evidence="9">Multidrug-efflux transporter</fullName>
    </recommendedName>
</protein>
<dbReference type="RefSeq" id="WP_117329532.1">
    <property type="nucleotide sequence ID" value="NZ_QUWK01000003.1"/>
</dbReference>
<dbReference type="InterPro" id="IPR048279">
    <property type="entry name" value="MdtK-like"/>
</dbReference>
<dbReference type="GO" id="GO:0005886">
    <property type="term" value="C:plasma membrane"/>
    <property type="evidence" value="ECO:0007669"/>
    <property type="project" value="UniProtKB-SubCell"/>
</dbReference>
<keyword evidence="4" id="KW-1003">Cell membrane</keyword>
<accession>A0A372MIK8</accession>
<evidence type="ECO:0000256" key="1">
    <source>
        <dbReference type="ARBA" id="ARBA00004651"/>
    </source>
</evidence>
<evidence type="ECO:0000256" key="10">
    <source>
        <dbReference type="SAM" id="Phobius"/>
    </source>
</evidence>
<feature type="transmembrane region" description="Helical" evidence="10">
    <location>
        <begin position="280"/>
        <end position="299"/>
    </location>
</feature>
<feature type="transmembrane region" description="Helical" evidence="10">
    <location>
        <begin position="197"/>
        <end position="218"/>
    </location>
</feature>
<dbReference type="EMBL" id="QUWK01000003">
    <property type="protein sequence ID" value="RFU95584.1"/>
    <property type="molecule type" value="Genomic_DNA"/>
</dbReference>
<feature type="transmembrane region" description="Helical" evidence="10">
    <location>
        <begin position="137"/>
        <end position="161"/>
    </location>
</feature>
<sequence length="446" mass="48370">MATHTKLMTSGSIQRNLIAFALPIFLGNLFQQLYHTTDTLVVGNLVGKEALAAITSITSLIMLLVGLFQGIFVGAGVVISTAFGKGDLEGVRKAVHTTVALSVFTSALLTALGYFFAPVVLHWMQTPESVFIDAQTYLRIFFLGISTLIFYNTASGILQAVGDSRHPLYFLIIAAIINIALDLFFVGVLGMGIEGTAFATIIAQGVSATLSFRLLLTTPSVVRVHIPSIRIHKGFLKQILTFGIPSGIQNSVTSFANVILQSSINLFGASAMAGNGAFMRIQGFAFIPITAFALALTTFTGQNLGAQEYERVKRGARFGALFSMILAETIGLGMFLGAEPLMRLFSQDPEVIAVGVSKANISSLFLWALALSHAMSGIYRGAGKAIVPMAVMLAIWCIFRIIFISIGLQLFMDIRVIFWAYPVTWSLSSIIFVIYYFRVDWMHQTA</sequence>
<proteinExistence type="predicted"/>
<feature type="transmembrane region" description="Helical" evidence="10">
    <location>
        <begin position="391"/>
        <end position="412"/>
    </location>
</feature>
<dbReference type="PANTHER" id="PTHR43298:SF2">
    <property type="entry name" value="FMN_FAD EXPORTER YEEO-RELATED"/>
    <property type="match status" value="1"/>
</dbReference>
<evidence type="ECO:0000256" key="9">
    <source>
        <dbReference type="ARBA" id="ARBA00031636"/>
    </source>
</evidence>
<dbReference type="PIRSF" id="PIRSF006603">
    <property type="entry name" value="DinF"/>
    <property type="match status" value="1"/>
</dbReference>
<feature type="transmembrane region" description="Helical" evidence="10">
    <location>
        <begin position="239"/>
        <end position="260"/>
    </location>
</feature>
<feature type="transmembrane region" description="Helical" evidence="10">
    <location>
        <begin position="418"/>
        <end position="437"/>
    </location>
</feature>
<dbReference type="PANTHER" id="PTHR43298">
    <property type="entry name" value="MULTIDRUG RESISTANCE PROTEIN NORM-RELATED"/>
    <property type="match status" value="1"/>
</dbReference>
<dbReference type="Pfam" id="PF01554">
    <property type="entry name" value="MatE"/>
    <property type="match status" value="2"/>
</dbReference>
<keyword evidence="3" id="KW-0050">Antiport</keyword>
<evidence type="ECO:0000256" key="7">
    <source>
        <dbReference type="ARBA" id="ARBA00023065"/>
    </source>
</evidence>